<dbReference type="InParanoid" id="A0A5C7EKS4"/>
<protein>
    <submittedName>
        <fullName evidence="7">LPS export ABC transporter periplasmic protein LptC</fullName>
    </submittedName>
</protein>
<reference evidence="7 8" key="1">
    <citation type="submission" date="2019-08" db="EMBL/GenBank/DDBJ databases">
        <title>Pelomicrobium methylotrophicum gen. nov., sp. nov. a moderately thermophilic, facultatively anaerobic, lithoautotrophic and methylotrophic bacterium isolated from a terrestrial mud volcano.</title>
        <authorList>
            <person name="Slobodkina G.B."/>
            <person name="Merkel A.Y."/>
            <person name="Slobodkin A.I."/>
        </authorList>
    </citation>
    <scope>NUCLEOTIDE SEQUENCE [LARGE SCALE GENOMIC DNA]</scope>
    <source>
        <strain evidence="7 8">SM250</strain>
    </source>
</reference>
<dbReference type="Gene3D" id="2.60.450.10">
    <property type="entry name" value="Lipopolysaccharide (LPS) transport protein A like domain"/>
    <property type="match status" value="1"/>
</dbReference>
<dbReference type="GO" id="GO:0030288">
    <property type="term" value="C:outer membrane-bounded periplasmic space"/>
    <property type="evidence" value="ECO:0007669"/>
    <property type="project" value="TreeGrafter"/>
</dbReference>
<keyword evidence="3 6" id="KW-0812">Transmembrane</keyword>
<evidence type="ECO:0000256" key="5">
    <source>
        <dbReference type="ARBA" id="ARBA00023136"/>
    </source>
</evidence>
<evidence type="ECO:0000256" key="4">
    <source>
        <dbReference type="ARBA" id="ARBA00022989"/>
    </source>
</evidence>
<gene>
    <name evidence="7" type="primary">lptC</name>
    <name evidence="7" type="ORF">FR698_04310</name>
</gene>
<dbReference type="OrthoDB" id="8589410at2"/>
<keyword evidence="5 6" id="KW-0472">Membrane</keyword>
<dbReference type="NCBIfam" id="TIGR04409">
    <property type="entry name" value="LptC_YrbK"/>
    <property type="match status" value="1"/>
</dbReference>
<feature type="transmembrane region" description="Helical" evidence="6">
    <location>
        <begin position="20"/>
        <end position="39"/>
    </location>
</feature>
<dbReference type="InterPro" id="IPR052363">
    <property type="entry name" value="LPS_export_LptC"/>
</dbReference>
<keyword evidence="1" id="KW-1003">Cell membrane</keyword>
<evidence type="ECO:0000313" key="8">
    <source>
        <dbReference type="Proteomes" id="UP000321201"/>
    </source>
</evidence>
<dbReference type="Proteomes" id="UP000321201">
    <property type="component" value="Unassembled WGS sequence"/>
</dbReference>
<dbReference type="PANTHER" id="PTHR37481:SF1">
    <property type="entry name" value="LIPOPOLYSACCHARIDE EXPORT SYSTEM PROTEIN LPTC"/>
    <property type="match status" value="1"/>
</dbReference>
<dbReference type="GO" id="GO:0005886">
    <property type="term" value="C:plasma membrane"/>
    <property type="evidence" value="ECO:0007669"/>
    <property type="project" value="InterPro"/>
</dbReference>
<dbReference type="InterPro" id="IPR010664">
    <property type="entry name" value="LipoPS_assembly_LptC-rel"/>
</dbReference>
<dbReference type="GO" id="GO:0015221">
    <property type="term" value="F:lipopolysaccharide transmembrane transporter activity"/>
    <property type="evidence" value="ECO:0007669"/>
    <property type="project" value="InterPro"/>
</dbReference>
<accession>A0A5C7EKS4</accession>
<comment type="caution">
    <text evidence="7">The sequence shown here is derived from an EMBL/GenBank/DDBJ whole genome shotgun (WGS) entry which is preliminary data.</text>
</comment>
<keyword evidence="8" id="KW-1185">Reference proteome</keyword>
<dbReference type="GO" id="GO:0017089">
    <property type="term" value="F:glycolipid transfer activity"/>
    <property type="evidence" value="ECO:0007669"/>
    <property type="project" value="TreeGrafter"/>
</dbReference>
<dbReference type="EMBL" id="VPFL01000004">
    <property type="protein sequence ID" value="TXF12867.1"/>
    <property type="molecule type" value="Genomic_DNA"/>
</dbReference>
<dbReference type="Pfam" id="PF06835">
    <property type="entry name" value="LptC"/>
    <property type="match status" value="1"/>
</dbReference>
<keyword evidence="2" id="KW-0997">Cell inner membrane</keyword>
<dbReference type="PANTHER" id="PTHR37481">
    <property type="entry name" value="LIPOPOLYSACCHARIDE EXPORT SYSTEM PROTEIN LPTC"/>
    <property type="match status" value="1"/>
</dbReference>
<evidence type="ECO:0000256" key="6">
    <source>
        <dbReference type="SAM" id="Phobius"/>
    </source>
</evidence>
<sequence length="206" mass="22984">MSSPEPRPVAVDLVRLLDRVASFFPVLLLAALAALTYWLDRSVQPPAPDRTASLRHDPDFIAEGFSAVQLGPDGRSRYVISGQRLIHYPDDDTAHVEEPRVLVTEPDKPPVRISARRGMVSADAEHVYLMDEVRIERSGQGEESEAVLTTRFLHLLPKEELARTDEPVTLQNANTVIHGVGLEFNHKTRIVTIHQVKGRYAQANGR</sequence>
<dbReference type="AlphaFoldDB" id="A0A5C7EKS4"/>
<organism evidence="7 8">
    <name type="scientific">Pelomicrobium methylotrophicum</name>
    <dbReference type="NCBI Taxonomy" id="2602750"/>
    <lineage>
        <taxon>Bacteria</taxon>
        <taxon>Pseudomonadati</taxon>
        <taxon>Pseudomonadota</taxon>
        <taxon>Hydrogenophilia</taxon>
        <taxon>Hydrogenophilia incertae sedis</taxon>
        <taxon>Pelomicrobium</taxon>
    </lineage>
</organism>
<evidence type="ECO:0000256" key="3">
    <source>
        <dbReference type="ARBA" id="ARBA00022692"/>
    </source>
</evidence>
<evidence type="ECO:0000256" key="2">
    <source>
        <dbReference type="ARBA" id="ARBA00022519"/>
    </source>
</evidence>
<evidence type="ECO:0000256" key="1">
    <source>
        <dbReference type="ARBA" id="ARBA00022475"/>
    </source>
</evidence>
<keyword evidence="4 6" id="KW-1133">Transmembrane helix</keyword>
<name>A0A5C7EKS4_9PROT</name>
<evidence type="ECO:0000313" key="7">
    <source>
        <dbReference type="EMBL" id="TXF12867.1"/>
    </source>
</evidence>
<proteinExistence type="predicted"/>
<dbReference type="InterPro" id="IPR026265">
    <property type="entry name" value="LptC"/>
</dbReference>